<protein>
    <submittedName>
        <fullName evidence="2">Uncharacterized protein</fullName>
    </submittedName>
</protein>
<keyword evidence="1" id="KW-0812">Transmembrane</keyword>
<proteinExistence type="predicted"/>
<feature type="transmembrane region" description="Helical" evidence="1">
    <location>
        <begin position="20"/>
        <end position="45"/>
    </location>
</feature>
<reference evidence="2 3" key="1">
    <citation type="submission" date="2024-12" db="EMBL/GenBank/DDBJ databases">
        <authorList>
            <person name="Lee Y."/>
        </authorList>
    </citation>
    <scope>NUCLEOTIDE SEQUENCE [LARGE SCALE GENOMIC DNA]</scope>
    <source>
        <strain evidence="2 3">03SUJ4</strain>
    </source>
</reference>
<evidence type="ECO:0000256" key="1">
    <source>
        <dbReference type="SAM" id="Phobius"/>
    </source>
</evidence>
<gene>
    <name evidence="2" type="ORF">ACK2TP_10415</name>
</gene>
<comment type="caution">
    <text evidence="2">The sequence shown here is derived from an EMBL/GenBank/DDBJ whole genome shotgun (WGS) entry which is preliminary data.</text>
</comment>
<dbReference type="Proteomes" id="UP001634747">
    <property type="component" value="Unassembled WGS sequence"/>
</dbReference>
<keyword evidence="3" id="KW-1185">Reference proteome</keyword>
<keyword evidence="1" id="KW-0472">Membrane</keyword>
<evidence type="ECO:0000313" key="3">
    <source>
        <dbReference type="Proteomes" id="UP001634747"/>
    </source>
</evidence>
<dbReference type="EMBL" id="JBJYXY010000001">
    <property type="protein sequence ID" value="MFN2976176.1"/>
    <property type="molecule type" value="Genomic_DNA"/>
</dbReference>
<organism evidence="2 3">
    <name type="scientific">Terriglobus aquaticus</name>
    <dbReference type="NCBI Taxonomy" id="940139"/>
    <lineage>
        <taxon>Bacteria</taxon>
        <taxon>Pseudomonadati</taxon>
        <taxon>Acidobacteriota</taxon>
        <taxon>Terriglobia</taxon>
        <taxon>Terriglobales</taxon>
        <taxon>Acidobacteriaceae</taxon>
        <taxon>Terriglobus</taxon>
    </lineage>
</organism>
<sequence>MTLPIAWRYTDYMLEMVMALLRSILVPLFIVGMVGSTVVVAITFVHDVIDFAAEDEPGTATDPRG</sequence>
<name>A0ABW9KK60_9BACT</name>
<dbReference type="RefSeq" id="WP_344688133.1">
    <property type="nucleotide sequence ID" value="NZ_BAABBH010000001.1"/>
</dbReference>
<keyword evidence="1" id="KW-1133">Transmembrane helix</keyword>
<accession>A0ABW9KK60</accession>
<evidence type="ECO:0000313" key="2">
    <source>
        <dbReference type="EMBL" id="MFN2976176.1"/>
    </source>
</evidence>